<gene>
    <name evidence="2" type="ORF">LCGC14_0914890</name>
</gene>
<feature type="transmembrane region" description="Helical" evidence="1">
    <location>
        <begin position="138"/>
        <end position="160"/>
    </location>
</feature>
<feature type="transmembrane region" description="Helical" evidence="1">
    <location>
        <begin position="99"/>
        <end position="118"/>
    </location>
</feature>
<feature type="transmembrane region" description="Helical" evidence="1">
    <location>
        <begin position="199"/>
        <end position="220"/>
    </location>
</feature>
<evidence type="ECO:0008006" key="3">
    <source>
        <dbReference type="Google" id="ProtNLM"/>
    </source>
</evidence>
<comment type="caution">
    <text evidence="2">The sequence shown here is derived from an EMBL/GenBank/DDBJ whole genome shotgun (WGS) entry which is preliminary data.</text>
</comment>
<dbReference type="EMBL" id="LAZR01003059">
    <property type="protein sequence ID" value="KKN22460.1"/>
    <property type="molecule type" value="Genomic_DNA"/>
</dbReference>
<evidence type="ECO:0000256" key="1">
    <source>
        <dbReference type="SAM" id="Phobius"/>
    </source>
</evidence>
<name>A0A0F9NSH9_9ZZZZ</name>
<dbReference type="AlphaFoldDB" id="A0A0F9NSH9"/>
<accession>A0A0F9NSH9</accession>
<keyword evidence="1" id="KW-0812">Transmembrane</keyword>
<feature type="transmembrane region" description="Helical" evidence="1">
    <location>
        <begin position="172"/>
        <end position="193"/>
    </location>
</feature>
<feature type="transmembrane region" description="Helical" evidence="1">
    <location>
        <begin position="6"/>
        <end position="23"/>
    </location>
</feature>
<reference evidence="2" key="1">
    <citation type="journal article" date="2015" name="Nature">
        <title>Complex archaea that bridge the gap between prokaryotes and eukaryotes.</title>
        <authorList>
            <person name="Spang A."/>
            <person name="Saw J.H."/>
            <person name="Jorgensen S.L."/>
            <person name="Zaremba-Niedzwiedzka K."/>
            <person name="Martijn J."/>
            <person name="Lind A.E."/>
            <person name="van Eijk R."/>
            <person name="Schleper C."/>
            <person name="Guy L."/>
            <person name="Ettema T.J."/>
        </authorList>
    </citation>
    <scope>NUCLEOTIDE SEQUENCE</scope>
</reference>
<proteinExistence type="predicted"/>
<keyword evidence="1" id="KW-1133">Transmembrane helix</keyword>
<feature type="transmembrane region" description="Helical" evidence="1">
    <location>
        <begin position="35"/>
        <end position="55"/>
    </location>
</feature>
<protein>
    <recommendedName>
        <fullName evidence="3">Histidine kinase N-terminal 7TM region domain-containing protein</fullName>
    </recommendedName>
</protein>
<feature type="transmembrane region" description="Helical" evidence="1">
    <location>
        <begin position="67"/>
        <end position="87"/>
    </location>
</feature>
<evidence type="ECO:0000313" key="2">
    <source>
        <dbReference type="EMBL" id="KKN22460.1"/>
    </source>
</evidence>
<keyword evidence="1" id="KW-0472">Membrane</keyword>
<organism evidence="2">
    <name type="scientific">marine sediment metagenome</name>
    <dbReference type="NCBI Taxonomy" id="412755"/>
    <lineage>
        <taxon>unclassified sequences</taxon>
        <taxon>metagenomes</taxon>
        <taxon>ecological metagenomes</taxon>
    </lineage>
</organism>
<sequence>MIIDIFLIITSIFISTIGIISVYKNRENFGNLINVILNILLYLILGVFFLSTSYLSIQSILSEGVSIVLWHISIVFWIFSINLLSVIHRFIIKLEEKGILSFFILSLITGIIIGLLFLPNSFEIRLANNTFSFLFKNLYLLISLLLYNLIVVGLMWYNLIKYFSRIRDKKSQMILSILTIQFSFFVLLYSFYLITQNQIFRVLFFVFYLIGSTFASYAIIMKTFLFIELTNKIYDFIIFHKSGILLYSFNFETGEETDESILKGSILIGINHILSNFINKKDQLNLIKMKNRDIILEYDNSLGYALLLTTNHKNAYIEKAVKNFIDKFNFLNKEKLLKLSGLIDITEFGSYKLIVEFFHPFIIQNQKSKV</sequence>